<reference evidence="2" key="2">
    <citation type="submission" date="2025-08" db="UniProtKB">
        <authorList>
            <consortium name="Ensembl"/>
        </authorList>
    </citation>
    <scope>IDENTIFICATION</scope>
</reference>
<evidence type="ECO:0000313" key="3">
    <source>
        <dbReference type="Proteomes" id="UP000028761"/>
    </source>
</evidence>
<dbReference type="Ensembl" id="ENSPANT00000072374.1">
    <property type="protein sequence ID" value="ENSPANP00000054435.1"/>
    <property type="gene ID" value="ENSPANG00000037273.1"/>
</dbReference>
<evidence type="ECO:0000256" key="1">
    <source>
        <dbReference type="SAM" id="MobiDB-lite"/>
    </source>
</evidence>
<feature type="compositionally biased region" description="Basic and acidic residues" evidence="1">
    <location>
        <begin position="9"/>
        <end position="21"/>
    </location>
</feature>
<keyword evidence="3" id="KW-1185">Reference proteome</keyword>
<feature type="region of interest" description="Disordered" evidence="1">
    <location>
        <begin position="1"/>
        <end position="21"/>
    </location>
</feature>
<evidence type="ECO:0000313" key="2">
    <source>
        <dbReference type="Ensembl" id="ENSPANP00000054435.1"/>
    </source>
</evidence>
<dbReference type="OMA" id="GSCVPHG"/>
<dbReference type="GeneTree" id="ENSGT00400000022759"/>
<organism evidence="2 3">
    <name type="scientific">Papio anubis</name>
    <name type="common">Olive baboon</name>
    <dbReference type="NCBI Taxonomy" id="9555"/>
    <lineage>
        <taxon>Eukaryota</taxon>
        <taxon>Metazoa</taxon>
        <taxon>Chordata</taxon>
        <taxon>Craniata</taxon>
        <taxon>Vertebrata</taxon>
        <taxon>Euteleostomi</taxon>
        <taxon>Mammalia</taxon>
        <taxon>Eutheria</taxon>
        <taxon>Euarchontoglires</taxon>
        <taxon>Primates</taxon>
        <taxon>Haplorrhini</taxon>
        <taxon>Catarrhini</taxon>
        <taxon>Cercopithecidae</taxon>
        <taxon>Cercopithecinae</taxon>
        <taxon>Papio</taxon>
    </lineage>
</organism>
<name>A0A8I5NM37_PAPAN</name>
<protein>
    <submittedName>
        <fullName evidence="2">Uncharacterized protein</fullName>
    </submittedName>
</protein>
<proteinExistence type="predicted"/>
<reference evidence="2" key="3">
    <citation type="submission" date="2025-09" db="UniProtKB">
        <authorList>
            <consortium name="Ensembl"/>
        </authorList>
    </citation>
    <scope>IDENTIFICATION</scope>
</reference>
<dbReference type="Proteomes" id="UP000028761">
    <property type="component" value="Chromosome 1"/>
</dbReference>
<reference evidence="2 3" key="1">
    <citation type="submission" date="2012-03" db="EMBL/GenBank/DDBJ databases">
        <title>Whole Genome Assembly of Papio anubis.</title>
        <authorList>
            <person name="Liu Y.L."/>
            <person name="Abraham K.A."/>
            <person name="Akbar H.A."/>
            <person name="Ali S.A."/>
            <person name="Anosike U.A."/>
            <person name="Aqrawi P.A."/>
            <person name="Arias F.A."/>
            <person name="Attaway T.A."/>
            <person name="Awwad R.A."/>
            <person name="Babu C.B."/>
            <person name="Bandaranaike D.B."/>
            <person name="Battles P.B."/>
            <person name="Bell A.B."/>
            <person name="Beltran B.B."/>
            <person name="Berhane-Mersha D.B."/>
            <person name="Bess C.B."/>
            <person name="Bickham C.B."/>
            <person name="Bolden T.B."/>
            <person name="Carter K.C."/>
            <person name="Chau D.C."/>
            <person name="Chavez A.C."/>
            <person name="Clerc-Blankenburg K.C."/>
            <person name="Coyle M.C."/>
            <person name="Dao M.D."/>
            <person name="Davila M.L.D."/>
            <person name="Davy-Carroll L.D."/>
            <person name="Denson S.D."/>
            <person name="Dinh H.D."/>
            <person name="Fernandez S.F."/>
            <person name="Fernando P.F."/>
            <person name="Forbes L.F."/>
            <person name="Francis C.F."/>
            <person name="Francisco L.F."/>
            <person name="Fu Q.F."/>
            <person name="Garcia-Iii R.G."/>
            <person name="Garrett T.G."/>
            <person name="Gross S.G."/>
            <person name="Gubbala S.G."/>
            <person name="Hirani K.H."/>
            <person name="Hogues M.H."/>
            <person name="Hollins B.H."/>
            <person name="Jackson L.J."/>
            <person name="Javaid M.J."/>
            <person name="Jhangiani S.J."/>
            <person name="Johnson A.J."/>
            <person name="Johnson B.J."/>
            <person name="Jones J.J."/>
            <person name="Joshi V.J."/>
            <person name="Kalu J.K."/>
            <person name="Khan N.K."/>
            <person name="Korchina V.K."/>
            <person name="Kovar C.K."/>
            <person name="Lago L.L."/>
            <person name="Lara F.L."/>
            <person name="Le T.-K.L."/>
            <person name="Lee S.L."/>
            <person name="Legall-Iii F.L."/>
            <person name="Lemon S.L."/>
            <person name="Liu J.L."/>
            <person name="Liu Y.-S.L."/>
            <person name="Liyanage D.L."/>
            <person name="Lopez J.L."/>
            <person name="Lorensuhewa L.L."/>
            <person name="Mata R.M."/>
            <person name="Mathew T.M."/>
            <person name="Mercado C.M."/>
            <person name="Mercado I.M."/>
            <person name="Morales K.M."/>
            <person name="Morgan M.M."/>
            <person name="Munidasa M.M."/>
            <person name="Ngo D.N."/>
            <person name="Nguyen L.N."/>
            <person name="Nguyen T.N."/>
            <person name="Nguyen N.N."/>
            <person name="Obregon M.O."/>
            <person name="Okwuonu G.O."/>
            <person name="Ongeri F.O."/>
            <person name="Onwere C.O."/>
            <person name="Osifeso I.O."/>
            <person name="Parra A.P."/>
            <person name="Patil S.P."/>
            <person name="Perez A.P."/>
            <person name="Perez Y.P."/>
            <person name="Pham C.P."/>
            <person name="Pu L.-L.P."/>
            <person name="Puazo M.P."/>
            <person name="Quiroz J.Q."/>
            <person name="Rouhana J.R."/>
            <person name="Ruiz M.R."/>
            <person name="Ruiz S.-J.R."/>
            <person name="Saada N.S."/>
            <person name="Santibanez J.S."/>
            <person name="Scheel M.S."/>
            <person name="Schneider B.S."/>
            <person name="Simmons D.S."/>
            <person name="Sisson I.S."/>
            <person name="Tang L.-Y.T."/>
            <person name="Thornton R.T."/>
            <person name="Tisius J.T."/>
            <person name="Toledanes G.T."/>
            <person name="Trejos Z.T."/>
            <person name="Usmani K.U."/>
            <person name="Varghese R.V."/>
            <person name="Vattathil S.V."/>
            <person name="Vee V.V."/>
            <person name="Walker D.W."/>
            <person name="Weissenberger G.W."/>
            <person name="White C.W."/>
            <person name="Williams A.W."/>
            <person name="Woodworth J.W."/>
            <person name="Wright R.W."/>
            <person name="Zhu Y.Z."/>
            <person name="Han Y.H."/>
            <person name="Newsham I.N."/>
            <person name="Nazareth L.N."/>
            <person name="Worley K.W."/>
            <person name="Muzny D.M."/>
            <person name="Rogers J.R."/>
            <person name="Gibbs R.G."/>
        </authorList>
    </citation>
    <scope>NUCLEOTIDE SEQUENCE [LARGE SCALE GENOMIC DNA]</scope>
</reference>
<accession>A0A8I5NM37</accession>
<sequence length="158" mass="17305">MRLPSHGPARQDDLARPWKTREIRAVSRAGHVGHLRVRRFWSQRESRMAFARLAPLLPQKPPETPRSATQPEPPGVPRETERPAGSRDGSSRSLRRLHPVREPVPTPPSRLRGRCGAAAAIFGSCVPHGGSTRAGMVARVARGSPCREQGLALTRAPD</sequence>
<feature type="region of interest" description="Disordered" evidence="1">
    <location>
        <begin position="52"/>
        <end position="112"/>
    </location>
</feature>
<dbReference type="AlphaFoldDB" id="A0A8I5NM37"/>